<feature type="compositionally biased region" description="Polar residues" evidence="1">
    <location>
        <begin position="169"/>
        <end position="184"/>
    </location>
</feature>
<comment type="caution">
    <text evidence="2">The sequence shown here is derived from an EMBL/GenBank/DDBJ whole genome shotgun (WGS) entry which is preliminary data.</text>
</comment>
<name>A0A8B6GAJ1_MYTGA</name>
<reference evidence="2" key="1">
    <citation type="submission" date="2018-11" db="EMBL/GenBank/DDBJ databases">
        <authorList>
            <person name="Alioto T."/>
            <person name="Alioto T."/>
        </authorList>
    </citation>
    <scope>NUCLEOTIDE SEQUENCE</scope>
</reference>
<feature type="region of interest" description="Disordered" evidence="1">
    <location>
        <begin position="1"/>
        <end position="56"/>
    </location>
</feature>
<gene>
    <name evidence="2" type="ORF">MGAL_10B016300</name>
</gene>
<accession>A0A8B6GAJ1</accession>
<dbReference type="EMBL" id="UYJE01008150">
    <property type="protein sequence ID" value="VDI61428.1"/>
    <property type="molecule type" value="Genomic_DNA"/>
</dbReference>
<keyword evidence="3" id="KW-1185">Reference proteome</keyword>
<feature type="compositionally biased region" description="Basic and acidic residues" evidence="1">
    <location>
        <begin position="1"/>
        <end position="12"/>
    </location>
</feature>
<organism evidence="2 3">
    <name type="scientific">Mytilus galloprovincialis</name>
    <name type="common">Mediterranean mussel</name>
    <dbReference type="NCBI Taxonomy" id="29158"/>
    <lineage>
        <taxon>Eukaryota</taxon>
        <taxon>Metazoa</taxon>
        <taxon>Spiralia</taxon>
        <taxon>Lophotrochozoa</taxon>
        <taxon>Mollusca</taxon>
        <taxon>Bivalvia</taxon>
        <taxon>Autobranchia</taxon>
        <taxon>Pteriomorphia</taxon>
        <taxon>Mytilida</taxon>
        <taxon>Mytiloidea</taxon>
        <taxon>Mytilidae</taxon>
        <taxon>Mytilinae</taxon>
        <taxon>Mytilus</taxon>
    </lineage>
</organism>
<protein>
    <submittedName>
        <fullName evidence="2">Uncharacterized protein</fullName>
    </submittedName>
</protein>
<feature type="region of interest" description="Disordered" evidence="1">
    <location>
        <begin position="115"/>
        <end position="237"/>
    </location>
</feature>
<sequence>MDGHDEEAKDDIIDNDDVETEKEQKQTGGADTMIVKGEKWFTQSRTPSQPSSSKSKLTPKAVFMFDNIADVFKQQILKVKAADKKTAHRGMKQHQMRMKIVNTCITKETLSTNIVRDDDDDDEDSSDHMDFHDEEAKDDIIDNDDVETEKEQKQTGGADTMIVKGEKWFTQNRTPSQPSSSRSKLTPKAHTKSESSVQTDSTPRDETISDEDEDSQYMHYQGNTKHKHSGMKMMMMT</sequence>
<evidence type="ECO:0000313" key="2">
    <source>
        <dbReference type="EMBL" id="VDI61428.1"/>
    </source>
</evidence>
<feature type="compositionally biased region" description="Low complexity" evidence="1">
    <location>
        <begin position="42"/>
        <end position="56"/>
    </location>
</feature>
<evidence type="ECO:0000256" key="1">
    <source>
        <dbReference type="SAM" id="MobiDB-lite"/>
    </source>
</evidence>
<dbReference type="Proteomes" id="UP000596742">
    <property type="component" value="Unassembled WGS sequence"/>
</dbReference>
<feature type="compositionally biased region" description="Basic and acidic residues" evidence="1">
    <location>
        <begin position="126"/>
        <end position="140"/>
    </location>
</feature>
<dbReference type="AlphaFoldDB" id="A0A8B6GAJ1"/>
<proteinExistence type="predicted"/>
<evidence type="ECO:0000313" key="3">
    <source>
        <dbReference type="Proteomes" id="UP000596742"/>
    </source>
</evidence>